<evidence type="ECO:0000313" key="4">
    <source>
        <dbReference type="EMBL" id="MPN29778.1"/>
    </source>
</evidence>
<proteinExistence type="predicted"/>
<dbReference type="InterPro" id="IPR029063">
    <property type="entry name" value="SAM-dependent_MTases_sf"/>
</dbReference>
<dbReference type="SUPFAM" id="SSF53335">
    <property type="entry name" value="S-adenosyl-L-methionine-dependent methyltransferases"/>
    <property type="match status" value="1"/>
</dbReference>
<dbReference type="EC" id="2.1.1.189" evidence="4"/>
<dbReference type="InterPro" id="IPR010280">
    <property type="entry name" value="U5_MeTrfase_fam"/>
</dbReference>
<protein>
    <submittedName>
        <fullName evidence="4">23S rRNA (Uracil-C(5))-methyltransferase RlmCD</fullName>
        <ecNumber evidence="4">2.1.1.189</ecNumber>
    </submittedName>
</protein>
<accession>A0A645GSF1</accession>
<keyword evidence="3" id="KW-0949">S-adenosyl-L-methionine</keyword>
<dbReference type="GO" id="GO:0070475">
    <property type="term" value="P:rRNA base methylation"/>
    <property type="evidence" value="ECO:0007669"/>
    <property type="project" value="TreeGrafter"/>
</dbReference>
<gene>
    <name evidence="4" type="primary">rlmCD_47</name>
    <name evidence="4" type="ORF">SDC9_177231</name>
</gene>
<evidence type="ECO:0000256" key="3">
    <source>
        <dbReference type="ARBA" id="ARBA00022691"/>
    </source>
</evidence>
<evidence type="ECO:0000256" key="1">
    <source>
        <dbReference type="ARBA" id="ARBA00022603"/>
    </source>
</evidence>
<name>A0A645GSF1_9ZZZZ</name>
<keyword evidence="2 4" id="KW-0808">Transferase</keyword>
<dbReference type="PROSITE" id="PS01231">
    <property type="entry name" value="TRMA_2"/>
    <property type="match status" value="1"/>
</dbReference>
<dbReference type="InterPro" id="IPR030391">
    <property type="entry name" value="MeTrfase_TrmA_CS"/>
</dbReference>
<reference evidence="4" key="1">
    <citation type="submission" date="2019-08" db="EMBL/GenBank/DDBJ databases">
        <authorList>
            <person name="Kucharzyk K."/>
            <person name="Murdoch R.W."/>
            <person name="Higgins S."/>
            <person name="Loffler F."/>
        </authorList>
    </citation>
    <scope>NUCLEOTIDE SEQUENCE</scope>
</reference>
<dbReference type="PANTHER" id="PTHR11061:SF30">
    <property type="entry name" value="TRNA (URACIL(54)-C(5))-METHYLTRANSFERASE"/>
    <property type="match status" value="1"/>
</dbReference>
<dbReference type="Gene3D" id="3.40.50.150">
    <property type="entry name" value="Vaccinia Virus protein VP39"/>
    <property type="match status" value="1"/>
</dbReference>
<sequence length="58" mass="6699">MQPDRIVYVSCNPASLARDLAILAEYGYKTREIQPVDMFPQTFHVETVTLLQRKETTI</sequence>
<comment type="caution">
    <text evidence="4">The sequence shown here is derived from an EMBL/GenBank/DDBJ whole genome shotgun (WGS) entry which is preliminary data.</text>
</comment>
<evidence type="ECO:0000256" key="2">
    <source>
        <dbReference type="ARBA" id="ARBA00022679"/>
    </source>
</evidence>
<keyword evidence="1 4" id="KW-0489">Methyltransferase</keyword>
<dbReference type="PANTHER" id="PTHR11061">
    <property type="entry name" value="RNA M5U METHYLTRANSFERASE"/>
    <property type="match status" value="1"/>
</dbReference>
<dbReference type="Pfam" id="PF05958">
    <property type="entry name" value="tRNA_U5-meth_tr"/>
    <property type="match status" value="1"/>
</dbReference>
<dbReference type="EMBL" id="VSSQ01080627">
    <property type="protein sequence ID" value="MPN29778.1"/>
    <property type="molecule type" value="Genomic_DNA"/>
</dbReference>
<dbReference type="GO" id="GO:0070041">
    <property type="term" value="F:rRNA (uridine-C5-)-methyltransferase activity"/>
    <property type="evidence" value="ECO:0007669"/>
    <property type="project" value="TreeGrafter"/>
</dbReference>
<organism evidence="4">
    <name type="scientific">bioreactor metagenome</name>
    <dbReference type="NCBI Taxonomy" id="1076179"/>
    <lineage>
        <taxon>unclassified sequences</taxon>
        <taxon>metagenomes</taxon>
        <taxon>ecological metagenomes</taxon>
    </lineage>
</organism>
<dbReference type="AlphaFoldDB" id="A0A645GSF1"/>
<dbReference type="PROSITE" id="PS51687">
    <property type="entry name" value="SAM_MT_RNA_M5U"/>
    <property type="match status" value="1"/>
</dbReference>